<protein>
    <submittedName>
        <fullName evidence="12">S8/S53 family peptidase</fullName>
    </submittedName>
</protein>
<dbReference type="Gene3D" id="3.40.50.200">
    <property type="entry name" value="Peptidase S8/S53 domain"/>
    <property type="match status" value="1"/>
</dbReference>
<dbReference type="SUPFAM" id="SSF52743">
    <property type="entry name" value="Subtilisin-like"/>
    <property type="match status" value="1"/>
</dbReference>
<dbReference type="CDD" id="cd04056">
    <property type="entry name" value="Peptidases_S53"/>
    <property type="match status" value="1"/>
</dbReference>
<name>A0ABW8JJY2_9GAMM</name>
<feature type="active site" description="Charge relay system" evidence="8">
    <location>
        <position position="560"/>
    </location>
</feature>
<keyword evidence="5 8" id="KW-0720">Serine protease</keyword>
<evidence type="ECO:0000256" key="7">
    <source>
        <dbReference type="ARBA" id="ARBA00023145"/>
    </source>
</evidence>
<evidence type="ECO:0000256" key="6">
    <source>
        <dbReference type="ARBA" id="ARBA00022837"/>
    </source>
</evidence>
<dbReference type="InterPro" id="IPR030400">
    <property type="entry name" value="Sedolisin_dom"/>
</dbReference>
<evidence type="ECO:0000256" key="10">
    <source>
        <dbReference type="SAM" id="SignalP"/>
    </source>
</evidence>
<evidence type="ECO:0000259" key="11">
    <source>
        <dbReference type="PROSITE" id="PS51695"/>
    </source>
</evidence>
<accession>A0ABW8JJY2</accession>
<sequence length="642" mass="67336">MFAKLQRKSLPLSLGLLLAGLSTGALAANATPAVDAGAAPANQTIQVTLVLKLRNQAALEDYIKQTVTPGSAHFQQFLTTSQFAQQYGATSDAIARVQSYLQKQGLSSEVLPSNLAIRATGTAAQVGALFQTSIHNYVSRQSGRRFHKPASAPQIPSAIADVVDAASGLSNERTYRPHHLTAPSFASLNHPPAKADALSATTTGSSGNPTASGVPGSYTVGDVANFYDINPLYKRGVLGKGATVAIVTLSNFYPSDATTYWSDIGLATKPNRIKQVHVDGGGAIDDGSGETSIDVEQSGGVAPDANIIVYDAPNAGNGYVDAFAQAVSDNIADSISTSWGSPEIFNFAALNVDGASDTDTSDAGDLRAFHDIFLEAAVQGQSLFAASGDSGAYDTVRDLGAGTDVGDYTAPLTVDSPASDPYITAAGGTTLPYSYAFGTGPTKSIKQESVWGWDYIQNYFDTYIGPNVVDLFSTGGGGGVSVYWHTPFYQVFTNGIRVSEKNQSLVYNDPSAGPTTLLKLPSRFAGRNVPDIALNADPETGYIFVSTYDGGLNSGEGGTSFVAPQLNGITALLRQSTGHRIGLWNPQVYAIQNVFGYGRFSAFNSVRAGDNWFYDGAPRYNQGAGIGSLDVSNLDAFLRSGF</sequence>
<dbReference type="SUPFAM" id="SSF54897">
    <property type="entry name" value="Protease propeptides/inhibitors"/>
    <property type="match status" value="1"/>
</dbReference>
<evidence type="ECO:0000313" key="12">
    <source>
        <dbReference type="EMBL" id="MFK2900595.1"/>
    </source>
</evidence>
<feature type="compositionally biased region" description="Polar residues" evidence="9">
    <location>
        <begin position="199"/>
        <end position="211"/>
    </location>
</feature>
<organism evidence="12 13">
    <name type="scientific">Dyella jejuensis</name>
    <dbReference type="NCBI Taxonomy" id="1432009"/>
    <lineage>
        <taxon>Bacteria</taxon>
        <taxon>Pseudomonadati</taxon>
        <taxon>Pseudomonadota</taxon>
        <taxon>Gammaproteobacteria</taxon>
        <taxon>Lysobacterales</taxon>
        <taxon>Rhodanobacteraceae</taxon>
        <taxon>Dyella</taxon>
    </lineage>
</organism>
<keyword evidence="6" id="KW-0106">Calcium</keyword>
<dbReference type="Proteomes" id="UP001620461">
    <property type="component" value="Unassembled WGS sequence"/>
</dbReference>
<evidence type="ECO:0000256" key="8">
    <source>
        <dbReference type="PROSITE-ProRule" id="PRU01032"/>
    </source>
</evidence>
<dbReference type="PANTHER" id="PTHR14218">
    <property type="entry name" value="PROTEASE S8 TRIPEPTIDYL PEPTIDASE I CLN2"/>
    <property type="match status" value="1"/>
</dbReference>
<dbReference type="RefSeq" id="WP_404547054.1">
    <property type="nucleotide sequence ID" value="NZ_JADIKJ010000009.1"/>
</dbReference>
<dbReference type="InterPro" id="IPR000209">
    <property type="entry name" value="Peptidase_S8/S53_dom"/>
</dbReference>
<evidence type="ECO:0000256" key="2">
    <source>
        <dbReference type="ARBA" id="ARBA00022670"/>
    </source>
</evidence>
<feature type="domain" description="Peptidase S53" evidence="11">
    <location>
        <begin position="217"/>
        <end position="641"/>
    </location>
</feature>
<feature type="active site" description="Charge relay system" evidence="8">
    <location>
        <position position="294"/>
    </location>
</feature>
<keyword evidence="3" id="KW-0479">Metal-binding</keyword>
<comment type="caution">
    <text evidence="8">Lacks conserved residue(s) required for the propagation of feature annotation.</text>
</comment>
<keyword evidence="2 8" id="KW-0645">Protease</keyword>
<keyword evidence="7" id="KW-0865">Zymogen</keyword>
<comment type="cofactor">
    <cofactor evidence="1">
        <name>Ca(2+)</name>
        <dbReference type="ChEBI" id="CHEBI:29108"/>
    </cofactor>
</comment>
<dbReference type="EMBL" id="JADIKJ010000009">
    <property type="protein sequence ID" value="MFK2900595.1"/>
    <property type="molecule type" value="Genomic_DNA"/>
</dbReference>
<feature type="active site" description="Charge relay system" evidence="8">
    <location>
        <position position="290"/>
    </location>
</feature>
<dbReference type="PANTHER" id="PTHR14218:SF15">
    <property type="entry name" value="TRIPEPTIDYL-PEPTIDASE 1"/>
    <property type="match status" value="1"/>
</dbReference>
<feature type="signal peptide" evidence="10">
    <location>
        <begin position="1"/>
        <end position="27"/>
    </location>
</feature>
<dbReference type="InterPro" id="IPR050819">
    <property type="entry name" value="Tripeptidyl-peptidase_I"/>
</dbReference>
<keyword evidence="13" id="KW-1185">Reference proteome</keyword>
<evidence type="ECO:0000313" key="13">
    <source>
        <dbReference type="Proteomes" id="UP001620461"/>
    </source>
</evidence>
<dbReference type="InterPro" id="IPR036852">
    <property type="entry name" value="Peptidase_S8/S53_dom_sf"/>
</dbReference>
<evidence type="ECO:0000256" key="5">
    <source>
        <dbReference type="ARBA" id="ARBA00022825"/>
    </source>
</evidence>
<feature type="chain" id="PRO_5046048980" evidence="10">
    <location>
        <begin position="28"/>
        <end position="642"/>
    </location>
</feature>
<gene>
    <name evidence="12" type="ORF">ISP15_09630</name>
</gene>
<evidence type="ECO:0000256" key="1">
    <source>
        <dbReference type="ARBA" id="ARBA00001913"/>
    </source>
</evidence>
<comment type="caution">
    <text evidence="12">The sequence shown here is derived from an EMBL/GenBank/DDBJ whole genome shotgun (WGS) entry which is preliminary data.</text>
</comment>
<evidence type="ECO:0000256" key="3">
    <source>
        <dbReference type="ARBA" id="ARBA00022723"/>
    </source>
</evidence>
<dbReference type="CDD" id="cd11377">
    <property type="entry name" value="Pro-peptidase_S53"/>
    <property type="match status" value="1"/>
</dbReference>
<dbReference type="InterPro" id="IPR015366">
    <property type="entry name" value="S53_propep"/>
</dbReference>
<reference evidence="12 13" key="1">
    <citation type="submission" date="2020-10" db="EMBL/GenBank/DDBJ databases">
        <title>Phylogeny of dyella-like bacteria.</title>
        <authorList>
            <person name="Fu J."/>
        </authorList>
    </citation>
    <scope>NUCLEOTIDE SEQUENCE [LARGE SCALE GENOMIC DNA]</scope>
    <source>
        <strain evidence="12 13">JP1</strain>
    </source>
</reference>
<dbReference type="SMART" id="SM00944">
    <property type="entry name" value="Pro-kuma_activ"/>
    <property type="match status" value="1"/>
</dbReference>
<keyword evidence="4 8" id="KW-0378">Hydrolase</keyword>
<dbReference type="PROSITE" id="PS51695">
    <property type="entry name" value="SEDOLISIN"/>
    <property type="match status" value="1"/>
</dbReference>
<dbReference type="Pfam" id="PF09286">
    <property type="entry name" value="Pro-kuma_activ"/>
    <property type="match status" value="1"/>
</dbReference>
<dbReference type="Pfam" id="PF00082">
    <property type="entry name" value="Peptidase_S8"/>
    <property type="match status" value="1"/>
</dbReference>
<keyword evidence="10" id="KW-0732">Signal</keyword>
<feature type="region of interest" description="Disordered" evidence="9">
    <location>
        <begin position="183"/>
        <end position="213"/>
    </location>
</feature>
<evidence type="ECO:0000256" key="4">
    <source>
        <dbReference type="ARBA" id="ARBA00022801"/>
    </source>
</evidence>
<proteinExistence type="predicted"/>
<evidence type="ECO:0000256" key="9">
    <source>
        <dbReference type="SAM" id="MobiDB-lite"/>
    </source>
</evidence>